<reference evidence="5" key="1">
    <citation type="submission" date="2021-06" db="EMBL/GenBank/DDBJ databases">
        <title>Complete genome sequence of Nocardioides sp. G188.</title>
        <authorList>
            <person name="Im W.-T."/>
        </authorList>
    </citation>
    <scope>NUCLEOTIDE SEQUENCE</scope>
    <source>
        <strain evidence="5">G188</strain>
    </source>
</reference>
<dbReference type="PROSITE" id="PS51387">
    <property type="entry name" value="FAD_PCMH"/>
    <property type="match status" value="1"/>
</dbReference>
<keyword evidence="3" id="KW-0560">Oxidoreductase</keyword>
<dbReference type="InterPro" id="IPR002346">
    <property type="entry name" value="Mopterin_DH_FAD-bd"/>
</dbReference>
<dbReference type="Proteomes" id="UP000683575">
    <property type="component" value="Chromosome"/>
</dbReference>
<dbReference type="AlphaFoldDB" id="A0A975T2U3"/>
<dbReference type="Pfam" id="PF00941">
    <property type="entry name" value="FAD_binding_5"/>
    <property type="match status" value="1"/>
</dbReference>
<keyword evidence="1" id="KW-0285">Flavoprotein</keyword>
<dbReference type="SMART" id="SM01092">
    <property type="entry name" value="CO_deh_flav_C"/>
    <property type="match status" value="1"/>
</dbReference>
<dbReference type="GO" id="GO:0071949">
    <property type="term" value="F:FAD binding"/>
    <property type="evidence" value="ECO:0007669"/>
    <property type="project" value="InterPro"/>
</dbReference>
<dbReference type="PANTHER" id="PTHR42659">
    <property type="entry name" value="XANTHINE DEHYDROGENASE SUBUNIT C-RELATED"/>
    <property type="match status" value="1"/>
</dbReference>
<dbReference type="InterPro" id="IPR051312">
    <property type="entry name" value="Diverse_Substr_Oxidored"/>
</dbReference>
<keyword evidence="2" id="KW-0274">FAD</keyword>
<feature type="domain" description="FAD-binding PCMH-type" evidence="4">
    <location>
        <begin position="1"/>
        <end position="164"/>
    </location>
</feature>
<protein>
    <submittedName>
        <fullName evidence="5">FAD binding domain-containing protein</fullName>
    </submittedName>
</protein>
<dbReference type="InterPro" id="IPR016166">
    <property type="entry name" value="FAD-bd_PCMH"/>
</dbReference>
<keyword evidence="6" id="KW-1185">Reference proteome</keyword>
<evidence type="ECO:0000313" key="5">
    <source>
        <dbReference type="EMBL" id="QWZ10526.1"/>
    </source>
</evidence>
<dbReference type="GO" id="GO:0016491">
    <property type="term" value="F:oxidoreductase activity"/>
    <property type="evidence" value="ECO:0007669"/>
    <property type="project" value="UniProtKB-KW"/>
</dbReference>
<sequence>MDEALDVLAGLGERGKVLAGGQSLVPLMSMRLSAPEHLVDVNHVPGLDGVRVDADAVHVGALARHSRVEHDAAAYDAVPLLRRALRQVAHPTIRNRGTTVGSLVHADPAAEMPAVLLLLDGSVTLRSVERSREVPAAAFFTGPMECAARAGELAVSATFRRPPPGSGSAFVEVARRQGDYAVCGVGAVVGPDTVRVALVSMGDGPVLVDLSAAYDGSALDPDAARVLVDDTIDPEGDIHASADYRRHLAHVLVARAVREARAEVGAA</sequence>
<evidence type="ECO:0000313" key="6">
    <source>
        <dbReference type="Proteomes" id="UP000683575"/>
    </source>
</evidence>
<dbReference type="KEGG" id="nps:KRR39_11195"/>
<organism evidence="5 6">
    <name type="scientific">Nocardioides panacis</name>
    <dbReference type="NCBI Taxonomy" id="2849501"/>
    <lineage>
        <taxon>Bacteria</taxon>
        <taxon>Bacillati</taxon>
        <taxon>Actinomycetota</taxon>
        <taxon>Actinomycetes</taxon>
        <taxon>Propionibacteriales</taxon>
        <taxon>Nocardioidaceae</taxon>
        <taxon>Nocardioides</taxon>
    </lineage>
</organism>
<accession>A0A975T2U3</accession>
<name>A0A975T2U3_9ACTN</name>
<dbReference type="Pfam" id="PF03450">
    <property type="entry name" value="CO_deh_flav_C"/>
    <property type="match status" value="1"/>
</dbReference>
<proteinExistence type="predicted"/>
<evidence type="ECO:0000256" key="1">
    <source>
        <dbReference type="ARBA" id="ARBA00022630"/>
    </source>
</evidence>
<dbReference type="InterPro" id="IPR005107">
    <property type="entry name" value="CO_DH_flav_C"/>
</dbReference>
<evidence type="ECO:0000256" key="2">
    <source>
        <dbReference type="ARBA" id="ARBA00022827"/>
    </source>
</evidence>
<gene>
    <name evidence="5" type="ORF">KRR39_11195</name>
</gene>
<evidence type="ECO:0000256" key="3">
    <source>
        <dbReference type="ARBA" id="ARBA00023002"/>
    </source>
</evidence>
<dbReference type="PANTHER" id="PTHR42659:SF2">
    <property type="entry name" value="XANTHINE DEHYDROGENASE SUBUNIT C-RELATED"/>
    <property type="match status" value="1"/>
</dbReference>
<evidence type="ECO:0000259" key="4">
    <source>
        <dbReference type="PROSITE" id="PS51387"/>
    </source>
</evidence>
<dbReference type="EMBL" id="CP077062">
    <property type="protein sequence ID" value="QWZ10526.1"/>
    <property type="molecule type" value="Genomic_DNA"/>
</dbReference>